<feature type="coiled-coil region" evidence="8">
    <location>
        <begin position="149"/>
        <end position="217"/>
    </location>
</feature>
<evidence type="ECO:0000256" key="7">
    <source>
        <dbReference type="ARBA" id="ARBA00023237"/>
    </source>
</evidence>
<keyword evidence="8" id="KW-0175">Coiled coil</keyword>
<comment type="subcellular location">
    <subcellularLocation>
        <location evidence="1">Cell outer membrane</location>
    </subcellularLocation>
</comment>
<proteinExistence type="inferred from homology"/>
<dbReference type="InterPro" id="IPR051906">
    <property type="entry name" value="TolC-like"/>
</dbReference>
<accession>A0A1H4DQE7</accession>
<gene>
    <name evidence="9" type="ORF">SAMN05421540_11318</name>
</gene>
<dbReference type="EMBL" id="FNQF01000013">
    <property type="protein sequence ID" value="SEA74776.1"/>
    <property type="molecule type" value="Genomic_DNA"/>
</dbReference>
<evidence type="ECO:0000256" key="6">
    <source>
        <dbReference type="ARBA" id="ARBA00023136"/>
    </source>
</evidence>
<keyword evidence="4" id="KW-1134">Transmembrane beta strand</keyword>
<dbReference type="GO" id="GO:0009279">
    <property type="term" value="C:cell outer membrane"/>
    <property type="evidence" value="ECO:0007669"/>
    <property type="project" value="UniProtKB-SubCell"/>
</dbReference>
<evidence type="ECO:0000313" key="9">
    <source>
        <dbReference type="EMBL" id="SEA74776.1"/>
    </source>
</evidence>
<dbReference type="Proteomes" id="UP000198820">
    <property type="component" value="Unassembled WGS sequence"/>
</dbReference>
<organism evidence="9 10">
    <name type="scientific">Psychroflexus halocasei</name>
    <dbReference type="NCBI Taxonomy" id="908615"/>
    <lineage>
        <taxon>Bacteria</taxon>
        <taxon>Pseudomonadati</taxon>
        <taxon>Bacteroidota</taxon>
        <taxon>Flavobacteriia</taxon>
        <taxon>Flavobacteriales</taxon>
        <taxon>Flavobacteriaceae</taxon>
        <taxon>Psychroflexus</taxon>
    </lineage>
</organism>
<dbReference type="SUPFAM" id="SSF56954">
    <property type="entry name" value="Outer membrane efflux proteins (OEP)"/>
    <property type="match status" value="1"/>
</dbReference>
<sequence length="397" mass="44861">MRIINLTLLSTLLFCGLNHKMKAQERVEYSMTIQELADSLMINNIQLKIAKASVEVADARVGDVKINRLPDIGAEMIGMYLSDVNLYDNHWSHIQRVNIPNFGHQFNVSASQLIYGGGRVNKAIALAEMSKSLSESQLEDTDQSIKLNATELYLNLHNLQNQKRILENNKKLANERVKNAKLFYNEDMISKNEVLRAEVLERQLEQSLIQVNNAIEVTNKNLILFVGIDDNILIKPNVSNINHQISSQNENFYLQKAFENNPQMKMSETQIEIAEKNLELTKADKLPTLAGFAGYNATRPMTSTTPALDYYSNNYQVGLNLSYNIESLFKNKKKALIDEELIIQAELRQEAVEQQIEADVNSAYNVASTSFLISFSSVKSIFIAKVEFPVSFSISEA</sequence>
<dbReference type="GO" id="GO:0015562">
    <property type="term" value="F:efflux transmembrane transporter activity"/>
    <property type="evidence" value="ECO:0007669"/>
    <property type="project" value="InterPro"/>
</dbReference>
<dbReference type="GO" id="GO:0015288">
    <property type="term" value="F:porin activity"/>
    <property type="evidence" value="ECO:0007669"/>
    <property type="project" value="TreeGrafter"/>
</dbReference>
<keyword evidence="7" id="KW-0998">Cell outer membrane</keyword>
<dbReference type="AlphaFoldDB" id="A0A1H4DQE7"/>
<reference evidence="9 10" key="1">
    <citation type="submission" date="2016-10" db="EMBL/GenBank/DDBJ databases">
        <authorList>
            <person name="de Groot N.N."/>
        </authorList>
    </citation>
    <scope>NUCLEOTIDE SEQUENCE [LARGE SCALE GENOMIC DNA]</scope>
    <source>
        <strain evidence="9 10">DSM 23581</strain>
    </source>
</reference>
<keyword evidence="3" id="KW-0813">Transport</keyword>
<dbReference type="STRING" id="908615.SAMN05421540_11318"/>
<evidence type="ECO:0000256" key="5">
    <source>
        <dbReference type="ARBA" id="ARBA00022692"/>
    </source>
</evidence>
<dbReference type="PANTHER" id="PTHR30026:SF20">
    <property type="entry name" value="OUTER MEMBRANE PROTEIN TOLC"/>
    <property type="match status" value="1"/>
</dbReference>
<dbReference type="PANTHER" id="PTHR30026">
    <property type="entry name" value="OUTER MEMBRANE PROTEIN TOLC"/>
    <property type="match status" value="1"/>
</dbReference>
<evidence type="ECO:0000256" key="4">
    <source>
        <dbReference type="ARBA" id="ARBA00022452"/>
    </source>
</evidence>
<evidence type="ECO:0000313" key="10">
    <source>
        <dbReference type="Proteomes" id="UP000198820"/>
    </source>
</evidence>
<keyword evidence="6" id="KW-0472">Membrane</keyword>
<comment type="similarity">
    <text evidence="2">Belongs to the outer membrane factor (OMF) (TC 1.B.17) family.</text>
</comment>
<keyword evidence="5" id="KW-0812">Transmembrane</keyword>
<dbReference type="GO" id="GO:1990281">
    <property type="term" value="C:efflux pump complex"/>
    <property type="evidence" value="ECO:0007669"/>
    <property type="project" value="TreeGrafter"/>
</dbReference>
<dbReference type="InterPro" id="IPR003423">
    <property type="entry name" value="OMP_efflux"/>
</dbReference>
<evidence type="ECO:0000256" key="8">
    <source>
        <dbReference type="SAM" id="Coils"/>
    </source>
</evidence>
<protein>
    <submittedName>
        <fullName evidence="9">Outer membrane protein TolC</fullName>
    </submittedName>
</protein>
<evidence type="ECO:0000256" key="2">
    <source>
        <dbReference type="ARBA" id="ARBA00007613"/>
    </source>
</evidence>
<keyword evidence="10" id="KW-1185">Reference proteome</keyword>
<dbReference type="Pfam" id="PF02321">
    <property type="entry name" value="OEP"/>
    <property type="match status" value="2"/>
</dbReference>
<evidence type="ECO:0000256" key="3">
    <source>
        <dbReference type="ARBA" id="ARBA00022448"/>
    </source>
</evidence>
<name>A0A1H4DQE7_9FLAO</name>
<dbReference type="Gene3D" id="1.20.1600.10">
    <property type="entry name" value="Outer membrane efflux proteins (OEP)"/>
    <property type="match status" value="1"/>
</dbReference>
<evidence type="ECO:0000256" key="1">
    <source>
        <dbReference type="ARBA" id="ARBA00004442"/>
    </source>
</evidence>